<keyword evidence="2" id="KW-0442">Lipid degradation</keyword>
<dbReference type="EMBL" id="QZAO01000378">
    <property type="protein sequence ID" value="THW69566.1"/>
    <property type="molecule type" value="Genomic_DNA"/>
</dbReference>
<keyword evidence="1" id="KW-0378">Hydrolase</keyword>
<evidence type="ECO:0000313" key="6">
    <source>
        <dbReference type="Proteomes" id="UP000304951"/>
    </source>
</evidence>
<feature type="region of interest" description="Disordered" evidence="3">
    <location>
        <begin position="1"/>
        <end position="21"/>
    </location>
</feature>
<dbReference type="GO" id="GO:0047499">
    <property type="term" value="F:calcium-independent phospholipase A2 activity"/>
    <property type="evidence" value="ECO:0007669"/>
    <property type="project" value="TreeGrafter"/>
</dbReference>
<evidence type="ECO:0000313" key="4">
    <source>
        <dbReference type="EMBL" id="THV64047.1"/>
    </source>
</evidence>
<dbReference type="EMBL" id="QZAF01000953">
    <property type="protein sequence ID" value="THV64047.1"/>
    <property type="molecule type" value="Genomic_DNA"/>
</dbReference>
<feature type="compositionally biased region" description="Basic and acidic residues" evidence="3">
    <location>
        <begin position="1"/>
        <end position="12"/>
    </location>
</feature>
<evidence type="ECO:0000313" key="5">
    <source>
        <dbReference type="EMBL" id="THW69566.1"/>
    </source>
</evidence>
<dbReference type="Proteomes" id="UP000304951">
    <property type="component" value="Unassembled WGS sequence"/>
</dbReference>
<evidence type="ECO:0000256" key="1">
    <source>
        <dbReference type="ARBA" id="ARBA00022801"/>
    </source>
</evidence>
<name>A0A4S8RYL6_AURPU</name>
<dbReference type="GO" id="GO:0019369">
    <property type="term" value="P:arachidonate metabolic process"/>
    <property type="evidence" value="ECO:0007669"/>
    <property type="project" value="TreeGrafter"/>
</dbReference>
<comment type="caution">
    <text evidence="4">The sequence shown here is derived from an EMBL/GenBank/DDBJ whole genome shotgun (WGS) entry which is preliminary data.</text>
</comment>
<evidence type="ECO:0000256" key="3">
    <source>
        <dbReference type="SAM" id="MobiDB-lite"/>
    </source>
</evidence>
<dbReference type="Proteomes" id="UP000308802">
    <property type="component" value="Unassembled WGS sequence"/>
</dbReference>
<sequence length="449" mass="50642">MATKSDHGDHSTCPRSSISQARFQRKPWDEKMTLVLIADETSWPACLFVLDLLMKQIIKLEKQEDHDIMTSKASPIMRIFKADKDDFRYHDYFDLVCGTSTGALIAIMLGHLRLSLQETSTRMTEVLQSPRASPLRQLFTNARSKNSRQIHARLHDKMELEVLKPSLLSCNSHRRVCQSNASQFVSVPGMCQTLVLAARKGTSSKYHAFRSYKKPENMGGRSPRPEEKQVSVSVVNVCRAAIANPSHHESVDTQLVSQNSVARMTGATTKDIDFTSLIEDELDYLHHGKASLRCLVELGGQSERQPSIWRSCLPFGKASSDGHEYEPKINASSGNHQHFQLKDLHELASHVTSSVTEAEKYCSDKGLYRIVESCARVLVKARRSRADTANWEIFAFSDRYSCSICRTEGGDSGILDKPAFFDHVEYTHDFYELSPPDMIKVQNESKLKL</sequence>
<dbReference type="GO" id="GO:0016020">
    <property type="term" value="C:membrane"/>
    <property type="evidence" value="ECO:0007669"/>
    <property type="project" value="TreeGrafter"/>
</dbReference>
<evidence type="ECO:0000256" key="2">
    <source>
        <dbReference type="ARBA" id="ARBA00022963"/>
    </source>
</evidence>
<dbReference type="PANTHER" id="PTHR24185:SF1">
    <property type="entry name" value="CALCIUM-INDEPENDENT PHOSPHOLIPASE A2-GAMMA"/>
    <property type="match status" value="1"/>
</dbReference>
<evidence type="ECO:0000313" key="7">
    <source>
        <dbReference type="Proteomes" id="UP000308802"/>
    </source>
</evidence>
<dbReference type="SUPFAM" id="SSF52151">
    <property type="entry name" value="FabD/lysophospholipase-like"/>
    <property type="match status" value="1"/>
</dbReference>
<gene>
    <name evidence="5" type="ORF">D6D19_08298</name>
    <name evidence="4" type="ORF">D6D28_10201</name>
</gene>
<proteinExistence type="predicted"/>
<dbReference type="GO" id="GO:0016042">
    <property type="term" value="P:lipid catabolic process"/>
    <property type="evidence" value="ECO:0007669"/>
    <property type="project" value="UniProtKB-KW"/>
</dbReference>
<reference evidence="6 7" key="1">
    <citation type="submission" date="2018-10" db="EMBL/GenBank/DDBJ databases">
        <title>Fifty Aureobasidium pullulans genomes reveal a recombining polyextremotolerant generalist.</title>
        <authorList>
            <person name="Gostincar C."/>
            <person name="Turk M."/>
            <person name="Zajc J."/>
            <person name="Gunde-Cimerman N."/>
        </authorList>
    </citation>
    <scope>NUCLEOTIDE SEQUENCE [LARGE SCALE GENOMIC DNA]</scope>
    <source>
        <strain evidence="5 7">EXF-10659</strain>
        <strain evidence="4 6">EXF-11900</strain>
    </source>
</reference>
<dbReference type="AlphaFoldDB" id="A0A4S8RYL6"/>
<dbReference type="PANTHER" id="PTHR24185">
    <property type="entry name" value="CALCIUM-INDEPENDENT PHOSPHOLIPASE A2-GAMMA"/>
    <property type="match status" value="1"/>
</dbReference>
<accession>A0A4S8RYL6</accession>
<organism evidence="4 6">
    <name type="scientific">Aureobasidium pullulans</name>
    <name type="common">Black yeast</name>
    <name type="synonym">Pullularia pullulans</name>
    <dbReference type="NCBI Taxonomy" id="5580"/>
    <lineage>
        <taxon>Eukaryota</taxon>
        <taxon>Fungi</taxon>
        <taxon>Dikarya</taxon>
        <taxon>Ascomycota</taxon>
        <taxon>Pezizomycotina</taxon>
        <taxon>Dothideomycetes</taxon>
        <taxon>Dothideomycetidae</taxon>
        <taxon>Dothideales</taxon>
        <taxon>Saccotheciaceae</taxon>
        <taxon>Aureobasidium</taxon>
    </lineage>
</organism>
<keyword evidence="2" id="KW-0443">Lipid metabolism</keyword>
<protein>
    <recommendedName>
        <fullName evidence="8">PNPLA domain-containing protein</fullName>
    </recommendedName>
</protein>
<evidence type="ECO:0008006" key="8">
    <source>
        <dbReference type="Google" id="ProtNLM"/>
    </source>
</evidence>
<dbReference type="Gene3D" id="3.40.1090.10">
    <property type="entry name" value="Cytosolic phospholipase A2 catalytic domain"/>
    <property type="match status" value="1"/>
</dbReference>
<dbReference type="InterPro" id="IPR016035">
    <property type="entry name" value="Acyl_Trfase/lysoPLipase"/>
</dbReference>